<name>A0A2A2L7V8_9BILA</name>
<evidence type="ECO:0000313" key="1">
    <source>
        <dbReference type="EMBL" id="PAV82244.1"/>
    </source>
</evidence>
<dbReference type="EMBL" id="LIAE01007073">
    <property type="protein sequence ID" value="PAV82244.1"/>
    <property type="molecule type" value="Genomic_DNA"/>
</dbReference>
<sequence length="170" mass="19891">MEPRPILKFHLVDSNVPIRNLATKELAISDEEFFKLEIEVNRIFTTKADAFRNLDRFLTYLLLDQAIINFISLVSIRDLVVFVSVHKPSDSNIAENEEFFRDNQKKIDEVICRATRIMLSEYPWSSGMERRLENTLLLLSNHPLQFHAAQVVFDKVELSSICRRFLVESF</sequence>
<keyword evidence="2" id="KW-1185">Reference proteome</keyword>
<comment type="caution">
    <text evidence="1">The sequence shown here is derived from an EMBL/GenBank/DDBJ whole genome shotgun (WGS) entry which is preliminary data.</text>
</comment>
<dbReference type="AlphaFoldDB" id="A0A2A2L7V8"/>
<organism evidence="1 2">
    <name type="scientific">Diploscapter pachys</name>
    <dbReference type="NCBI Taxonomy" id="2018661"/>
    <lineage>
        <taxon>Eukaryota</taxon>
        <taxon>Metazoa</taxon>
        <taxon>Ecdysozoa</taxon>
        <taxon>Nematoda</taxon>
        <taxon>Chromadorea</taxon>
        <taxon>Rhabditida</taxon>
        <taxon>Rhabditina</taxon>
        <taxon>Rhabditomorpha</taxon>
        <taxon>Rhabditoidea</taxon>
        <taxon>Rhabditidae</taxon>
        <taxon>Diploscapter</taxon>
    </lineage>
</organism>
<accession>A0A2A2L7V8</accession>
<gene>
    <name evidence="1" type="ORF">WR25_21826</name>
</gene>
<evidence type="ECO:0000313" key="2">
    <source>
        <dbReference type="Proteomes" id="UP000218231"/>
    </source>
</evidence>
<protein>
    <submittedName>
        <fullName evidence="1">Uncharacterized protein</fullName>
    </submittedName>
</protein>
<proteinExistence type="predicted"/>
<reference evidence="1 2" key="1">
    <citation type="journal article" date="2017" name="Curr. Biol.">
        <title>Genome architecture and evolution of a unichromosomal asexual nematode.</title>
        <authorList>
            <person name="Fradin H."/>
            <person name="Zegar C."/>
            <person name="Gutwein M."/>
            <person name="Lucas J."/>
            <person name="Kovtun M."/>
            <person name="Corcoran D."/>
            <person name="Baugh L.R."/>
            <person name="Kiontke K."/>
            <person name="Gunsalus K."/>
            <person name="Fitch D.H."/>
            <person name="Piano F."/>
        </authorList>
    </citation>
    <scope>NUCLEOTIDE SEQUENCE [LARGE SCALE GENOMIC DNA]</scope>
    <source>
        <strain evidence="1">PF1309</strain>
    </source>
</reference>
<dbReference type="Proteomes" id="UP000218231">
    <property type="component" value="Unassembled WGS sequence"/>
</dbReference>